<proteinExistence type="predicted"/>
<feature type="signal peptide" evidence="1">
    <location>
        <begin position="1"/>
        <end position="22"/>
    </location>
</feature>
<protein>
    <submittedName>
        <fullName evidence="2">Uncharacterized protein</fullName>
    </submittedName>
</protein>
<name>A0AAD5MEM3_PARTN</name>
<accession>A0AAD5MEM3</accession>
<feature type="chain" id="PRO_5041993754" evidence="1">
    <location>
        <begin position="23"/>
        <end position="215"/>
    </location>
</feature>
<evidence type="ECO:0000313" key="2">
    <source>
        <dbReference type="EMBL" id="KAJ1354813.1"/>
    </source>
</evidence>
<dbReference type="EMBL" id="JAHQIW010002239">
    <property type="protein sequence ID" value="KAJ1354813.1"/>
    <property type="molecule type" value="Genomic_DNA"/>
</dbReference>
<keyword evidence="1" id="KW-0732">Signal</keyword>
<organism evidence="2 3">
    <name type="scientific">Parelaphostrongylus tenuis</name>
    <name type="common">Meningeal worm</name>
    <dbReference type="NCBI Taxonomy" id="148309"/>
    <lineage>
        <taxon>Eukaryota</taxon>
        <taxon>Metazoa</taxon>
        <taxon>Ecdysozoa</taxon>
        <taxon>Nematoda</taxon>
        <taxon>Chromadorea</taxon>
        <taxon>Rhabditida</taxon>
        <taxon>Rhabditina</taxon>
        <taxon>Rhabditomorpha</taxon>
        <taxon>Strongyloidea</taxon>
        <taxon>Metastrongylidae</taxon>
        <taxon>Parelaphostrongylus</taxon>
    </lineage>
</organism>
<dbReference type="Proteomes" id="UP001196413">
    <property type="component" value="Unassembled WGS sequence"/>
</dbReference>
<reference evidence="2" key="1">
    <citation type="submission" date="2021-06" db="EMBL/GenBank/DDBJ databases">
        <title>Parelaphostrongylus tenuis whole genome reference sequence.</title>
        <authorList>
            <person name="Garwood T.J."/>
            <person name="Larsen P.A."/>
            <person name="Fountain-Jones N.M."/>
            <person name="Garbe J.R."/>
            <person name="Macchietto M.G."/>
            <person name="Kania S.A."/>
            <person name="Gerhold R.W."/>
            <person name="Richards J.E."/>
            <person name="Wolf T.M."/>
        </authorList>
    </citation>
    <scope>NUCLEOTIDE SEQUENCE</scope>
    <source>
        <strain evidence="2">MNPRO001-30</strain>
        <tissue evidence="2">Meninges</tissue>
    </source>
</reference>
<gene>
    <name evidence="2" type="ORF">KIN20_011862</name>
</gene>
<keyword evidence="3" id="KW-1185">Reference proteome</keyword>
<evidence type="ECO:0000256" key="1">
    <source>
        <dbReference type="SAM" id="SignalP"/>
    </source>
</evidence>
<dbReference type="AlphaFoldDB" id="A0AAD5MEM3"/>
<sequence length="215" mass="23507">MAKYLTCSSIISLLATVSAVLGRGVMPAGQARTITFTATGFTLPVAMAYTELPTVPVKSPTIATSEAGAKAFVERLVMQTVFNVLESQGRKALLPNAVISTIFGQLSVWTNYKPMRYNMVLSPTYMLMMADSPSCITVDNTVTGICDVAQRNQACTTTVPHTGDNTACSQHIPDNIRFSLGYNCFLLCRYLLCGRNLFRLQISSWQIGRKRCGRL</sequence>
<comment type="caution">
    <text evidence="2">The sequence shown here is derived from an EMBL/GenBank/DDBJ whole genome shotgun (WGS) entry which is preliminary data.</text>
</comment>
<evidence type="ECO:0000313" key="3">
    <source>
        <dbReference type="Proteomes" id="UP001196413"/>
    </source>
</evidence>